<sequence length="186" mass="20229">MKMRIVALLLAIIMIMLAVSGCTDTGSTGEEIDNPEIGSVSDAVSLDEVPAGFEMIGERQLDFGSVLDGVGSEDTVVEATQGIYKNGDSVEVQISAIECTDTEAAQTLVNDYKNEFNPMPQGQGERFTEHSINDHFATRIIWHVTEGGEDVPRYAYVWNNDSMVIQVRGTTSDPNLLLTFAEATGY</sequence>
<evidence type="ECO:0008006" key="5">
    <source>
        <dbReference type="Google" id="ProtNLM"/>
    </source>
</evidence>
<evidence type="ECO:0000313" key="4">
    <source>
        <dbReference type="Proteomes" id="UP000273978"/>
    </source>
</evidence>
<name>A0A314ZZ38_9EURY</name>
<dbReference type="Proteomes" id="UP000273978">
    <property type="component" value="Unassembled WGS sequence"/>
</dbReference>
<dbReference type="EMBL" id="RJJF01000018">
    <property type="protein sequence ID" value="RNI07787.1"/>
    <property type="molecule type" value="Genomic_DNA"/>
</dbReference>
<protein>
    <recommendedName>
        <fullName evidence="5">Lipoprotein</fullName>
    </recommendedName>
</protein>
<accession>A0A314ZZ38</accession>
<evidence type="ECO:0000313" key="3">
    <source>
        <dbReference type="Proteomes" id="UP000251060"/>
    </source>
</evidence>
<comment type="caution">
    <text evidence="1">The sequence shown here is derived from an EMBL/GenBank/DDBJ whole genome shotgun (WGS) entry which is preliminary data.</text>
</comment>
<organism evidence="1 3">
    <name type="scientific">Methanohalophilus euhalobius</name>
    <dbReference type="NCBI Taxonomy" id="51203"/>
    <lineage>
        <taxon>Archaea</taxon>
        <taxon>Methanobacteriati</taxon>
        <taxon>Methanobacteriota</taxon>
        <taxon>Stenosarchaea group</taxon>
        <taxon>Methanomicrobia</taxon>
        <taxon>Methanosarcinales</taxon>
        <taxon>Methanosarcinaceae</taxon>
        <taxon>Methanohalophilus</taxon>
    </lineage>
</organism>
<dbReference type="AlphaFoldDB" id="A0A314ZZ38"/>
<reference evidence="1 3" key="1">
    <citation type="submission" date="2018-02" db="EMBL/GenBank/DDBJ databases">
        <title>Subsurface microbial communities from deep shales in Ohio and West Virginia, USA.</title>
        <authorList>
            <person name="Wrighton K."/>
        </authorList>
    </citation>
    <scope>NUCLEOTIDE SEQUENCE [LARGE SCALE GENOMIC DNA]</scope>
    <source>
        <strain evidence="1 3">DSM 10369</strain>
    </source>
</reference>
<dbReference type="EMBL" id="PVBU01000007">
    <property type="protein sequence ID" value="PQV42335.1"/>
    <property type="molecule type" value="Genomic_DNA"/>
</dbReference>
<dbReference type="RefSeq" id="WP_105460798.1">
    <property type="nucleotide sequence ID" value="NZ_PVBU01000007.1"/>
</dbReference>
<evidence type="ECO:0000313" key="1">
    <source>
        <dbReference type="EMBL" id="PQV42335.1"/>
    </source>
</evidence>
<evidence type="ECO:0000313" key="2">
    <source>
        <dbReference type="EMBL" id="RNI07787.1"/>
    </source>
</evidence>
<proteinExistence type="predicted"/>
<reference evidence="2 4" key="2">
    <citation type="submission" date="2018-10" db="EMBL/GenBank/DDBJ databases">
        <title>Cultivation of a novel Methanohalophilus strain from Kebrit Deep of the Red Sea and a genomic comparison of members of the genus Methanohalophilus.</title>
        <authorList>
            <person name="Guan Y."/>
            <person name="Ngugi D.K."/>
            <person name="Stingl U."/>
        </authorList>
    </citation>
    <scope>NUCLEOTIDE SEQUENCE [LARGE SCALE GENOMIC DNA]</scope>
    <source>
        <strain evidence="2 4">DSM 10369</strain>
    </source>
</reference>
<dbReference type="Proteomes" id="UP000251060">
    <property type="component" value="Unassembled WGS sequence"/>
</dbReference>
<gene>
    <name evidence="1" type="ORF">B0H22_107112</name>
    <name evidence="2" type="ORF">EDD83_07560</name>
</gene>
<dbReference type="PROSITE" id="PS51257">
    <property type="entry name" value="PROKAR_LIPOPROTEIN"/>
    <property type="match status" value="1"/>
</dbReference>